<protein>
    <submittedName>
        <fullName evidence="2">Uncharacterized protein</fullName>
    </submittedName>
</protein>
<name>A0A0G1DHU0_9BACT</name>
<evidence type="ECO:0000313" key="3">
    <source>
        <dbReference type="Proteomes" id="UP000033867"/>
    </source>
</evidence>
<reference evidence="2 3" key="1">
    <citation type="journal article" date="2015" name="Nature">
        <title>rRNA introns, odd ribosomes, and small enigmatic genomes across a large radiation of phyla.</title>
        <authorList>
            <person name="Brown C.T."/>
            <person name="Hug L.A."/>
            <person name="Thomas B.C."/>
            <person name="Sharon I."/>
            <person name="Castelle C.J."/>
            <person name="Singh A."/>
            <person name="Wilkins M.J."/>
            <person name="Williams K.H."/>
            <person name="Banfield J.F."/>
        </authorList>
    </citation>
    <scope>NUCLEOTIDE SEQUENCE [LARGE SCALE GENOMIC DNA]</scope>
</reference>
<proteinExistence type="predicted"/>
<dbReference type="AlphaFoldDB" id="A0A0G1DHU0"/>
<feature type="region of interest" description="Disordered" evidence="1">
    <location>
        <begin position="1"/>
        <end position="42"/>
    </location>
</feature>
<organism evidence="2 3">
    <name type="scientific">Candidatus Magasanikbacteria bacterium GW2011_GWE2_42_7</name>
    <dbReference type="NCBI Taxonomy" id="1619052"/>
    <lineage>
        <taxon>Bacteria</taxon>
        <taxon>Candidatus Magasanikiibacteriota</taxon>
    </lineage>
</organism>
<evidence type="ECO:0000313" key="2">
    <source>
        <dbReference type="EMBL" id="KKS70381.1"/>
    </source>
</evidence>
<feature type="compositionally biased region" description="Low complexity" evidence="1">
    <location>
        <begin position="11"/>
        <end position="24"/>
    </location>
</feature>
<dbReference type="Proteomes" id="UP000033867">
    <property type="component" value="Unassembled WGS sequence"/>
</dbReference>
<comment type="caution">
    <text evidence="2">The sequence shown here is derived from an EMBL/GenBank/DDBJ whole genome shotgun (WGS) entry which is preliminary data.</text>
</comment>
<accession>A0A0G1DHU0</accession>
<gene>
    <name evidence="2" type="ORF">UV42_C0057G0007</name>
</gene>
<sequence>MAAAEQVLHRGSLSSGASSTTTALVPIPTAPKDRPAEQVTQSTEISVHWYYVPLDEDKGYTSPSSSDEYPDPPVHSFLPAAFAACEPLSISYKNYQFCQ</sequence>
<dbReference type="EMBL" id="LCEK01000057">
    <property type="protein sequence ID" value="KKS70381.1"/>
    <property type="molecule type" value="Genomic_DNA"/>
</dbReference>
<evidence type="ECO:0000256" key="1">
    <source>
        <dbReference type="SAM" id="MobiDB-lite"/>
    </source>
</evidence>